<dbReference type="AlphaFoldDB" id="A0A2B7Z0Q0"/>
<evidence type="ECO:0000256" key="1">
    <source>
        <dbReference type="SAM" id="MobiDB-lite"/>
    </source>
</evidence>
<dbReference type="OrthoDB" id="1929311at2759"/>
<protein>
    <recommendedName>
        <fullName evidence="4">Protein CMS1</fullName>
    </recommendedName>
</protein>
<dbReference type="InterPro" id="IPR032704">
    <property type="entry name" value="Cms1"/>
</dbReference>
<name>A0A2B7Z0Q0_POLH7</name>
<dbReference type="Gene3D" id="3.40.50.300">
    <property type="entry name" value="P-loop containing nucleotide triphosphate hydrolases"/>
    <property type="match status" value="1"/>
</dbReference>
<dbReference type="STRING" id="1447883.A0A2B7Z0Q0"/>
<evidence type="ECO:0000313" key="3">
    <source>
        <dbReference type="Proteomes" id="UP000224634"/>
    </source>
</evidence>
<dbReference type="Pfam" id="PF14617">
    <property type="entry name" value="CMS1"/>
    <property type="match status" value="1"/>
</dbReference>
<organism evidence="2 3">
    <name type="scientific">Polytolypa hystricis (strain UAMH7299)</name>
    <dbReference type="NCBI Taxonomy" id="1447883"/>
    <lineage>
        <taxon>Eukaryota</taxon>
        <taxon>Fungi</taxon>
        <taxon>Dikarya</taxon>
        <taxon>Ascomycota</taxon>
        <taxon>Pezizomycotina</taxon>
        <taxon>Eurotiomycetes</taxon>
        <taxon>Eurotiomycetidae</taxon>
        <taxon>Onygenales</taxon>
        <taxon>Onygenales incertae sedis</taxon>
        <taxon>Polytolypa</taxon>
    </lineage>
</organism>
<proteinExistence type="predicted"/>
<dbReference type="PANTHER" id="PTHR24030">
    <property type="entry name" value="PROTEIN CMSS1"/>
    <property type="match status" value="1"/>
</dbReference>
<dbReference type="InterPro" id="IPR027417">
    <property type="entry name" value="P-loop_NTPase"/>
</dbReference>
<evidence type="ECO:0008006" key="4">
    <source>
        <dbReference type="Google" id="ProtNLM"/>
    </source>
</evidence>
<feature type="compositionally biased region" description="Basic and acidic residues" evidence="1">
    <location>
        <begin position="62"/>
        <end position="77"/>
    </location>
</feature>
<dbReference type="EMBL" id="PDNA01000014">
    <property type="protein sequence ID" value="PGH26708.1"/>
    <property type="molecule type" value="Genomic_DNA"/>
</dbReference>
<dbReference type="PANTHER" id="PTHR24030:SF0">
    <property type="entry name" value="PROTEIN CMSS1"/>
    <property type="match status" value="1"/>
</dbReference>
<dbReference type="GO" id="GO:0030686">
    <property type="term" value="C:90S preribosome"/>
    <property type="evidence" value="ECO:0007669"/>
    <property type="project" value="TreeGrafter"/>
</dbReference>
<feature type="compositionally biased region" description="Low complexity" evidence="1">
    <location>
        <begin position="32"/>
        <end position="46"/>
    </location>
</feature>
<sequence>MATVITHPPPQPAKSSKKRTREEAQDTLDEGTPAVTSSTTPTNTTTKSDEPSKKKKRKRTKQISEDAKDSGKKAGIDESIGKMDGRLLADFFAQQAQSQNSELTTMELDDIYVPEQAFLDTSSWQSSRNLENLPSFLKAHVPKKGASLSIAPEETGSPHTLVITLAGLRAADITRSLRPFQNKDCAVAKLFAKHIKLKEAKEFVQRTRIGIGVGTPARVNDLVDSDALNLGSLKRIVIDGSYIDQKKRGIFDMREIHFPLLRFLNRVDLRERYAPGDDSRVQILVF</sequence>
<reference evidence="2 3" key="1">
    <citation type="submission" date="2017-10" db="EMBL/GenBank/DDBJ databases">
        <title>Comparative genomics in systemic dimorphic fungi from Ajellomycetaceae.</title>
        <authorList>
            <person name="Munoz J.F."/>
            <person name="Mcewen J.G."/>
            <person name="Clay O.K."/>
            <person name="Cuomo C.A."/>
        </authorList>
    </citation>
    <scope>NUCLEOTIDE SEQUENCE [LARGE SCALE GENOMIC DNA]</scope>
    <source>
        <strain evidence="2 3">UAMH7299</strain>
    </source>
</reference>
<comment type="caution">
    <text evidence="2">The sequence shown here is derived from an EMBL/GenBank/DDBJ whole genome shotgun (WGS) entry which is preliminary data.</text>
</comment>
<keyword evidence="3" id="KW-1185">Reference proteome</keyword>
<dbReference type="GO" id="GO:0005634">
    <property type="term" value="C:nucleus"/>
    <property type="evidence" value="ECO:0007669"/>
    <property type="project" value="TreeGrafter"/>
</dbReference>
<dbReference type="Proteomes" id="UP000224634">
    <property type="component" value="Unassembled WGS sequence"/>
</dbReference>
<feature type="region of interest" description="Disordered" evidence="1">
    <location>
        <begin position="1"/>
        <end position="77"/>
    </location>
</feature>
<accession>A0A2B7Z0Q0</accession>
<gene>
    <name evidence="2" type="ORF">AJ80_01654</name>
</gene>
<evidence type="ECO:0000313" key="2">
    <source>
        <dbReference type="EMBL" id="PGH26708.1"/>
    </source>
</evidence>